<evidence type="ECO:0000256" key="2">
    <source>
        <dbReference type="ARBA" id="ARBA00004496"/>
    </source>
</evidence>
<feature type="compositionally biased region" description="Basic and acidic residues" evidence="9">
    <location>
        <begin position="288"/>
        <end position="298"/>
    </location>
</feature>
<dbReference type="GeneTree" id="ENSGT00530000063722"/>
<evidence type="ECO:0000313" key="11">
    <source>
        <dbReference type="Ensembl" id="ENSXETP00000118996"/>
    </source>
</evidence>
<feature type="compositionally biased region" description="Basic and acidic residues" evidence="9">
    <location>
        <begin position="47"/>
        <end position="57"/>
    </location>
</feature>
<evidence type="ECO:0000313" key="12">
    <source>
        <dbReference type="Proteomes" id="UP000008143"/>
    </source>
</evidence>
<gene>
    <name evidence="11 14" type="primary">irag1</name>
    <name evidence="13" type="synonym">mrvi1</name>
</gene>
<name>A0A803KF04_XENTR</name>
<keyword evidence="12" id="KW-1185">Reference proteome</keyword>
<feature type="coiled-coil region" evidence="8">
    <location>
        <begin position="460"/>
        <end position="487"/>
    </location>
</feature>
<evidence type="ECO:0000256" key="5">
    <source>
        <dbReference type="ARBA" id="ARBA00022989"/>
    </source>
</evidence>
<dbReference type="KEGG" id="xtr:100488966"/>
<dbReference type="PANTHER" id="PTHR15352">
    <property type="entry name" value="LYMPHOID-RESTRICTED MEMBRANE PROTEIN, JAW1"/>
    <property type="match status" value="1"/>
</dbReference>
<feature type="compositionally biased region" description="Low complexity" evidence="9">
    <location>
        <begin position="60"/>
        <end position="76"/>
    </location>
</feature>
<keyword evidence="3" id="KW-0963">Cytoplasm</keyword>
<dbReference type="Bgee" id="ENSXETG00000031675">
    <property type="expression patterns" value="Expressed in gastrula and 13 other cell types or tissues"/>
</dbReference>
<dbReference type="Xenbase" id="XB-GENE-996480">
    <property type="gene designation" value="irag1"/>
</dbReference>
<dbReference type="CTD" id="10335"/>
<dbReference type="Ensembl" id="ENSXETT00000116138">
    <property type="protein sequence ID" value="ENSXETP00000118996"/>
    <property type="gene ID" value="ENSXETG00000031675"/>
</dbReference>
<proteinExistence type="predicted"/>
<dbReference type="OMA" id="MGVDLTC"/>
<dbReference type="Pfam" id="PF05781">
    <property type="entry name" value="MRVI1"/>
    <property type="match status" value="1"/>
</dbReference>
<evidence type="ECO:0000256" key="1">
    <source>
        <dbReference type="ARBA" id="ARBA00004167"/>
    </source>
</evidence>
<evidence type="ECO:0000313" key="14">
    <source>
        <dbReference type="Xenbase" id="XB-GENE-996480"/>
    </source>
</evidence>
<feature type="compositionally biased region" description="Polar residues" evidence="9">
    <location>
        <begin position="131"/>
        <end position="142"/>
    </location>
</feature>
<dbReference type="GO" id="GO:0005737">
    <property type="term" value="C:cytoplasm"/>
    <property type="evidence" value="ECO:0007669"/>
    <property type="project" value="UniProtKB-SubCell"/>
</dbReference>
<feature type="region of interest" description="Disordered" evidence="9">
    <location>
        <begin position="123"/>
        <end position="153"/>
    </location>
</feature>
<feature type="compositionally biased region" description="Polar residues" evidence="9">
    <location>
        <begin position="232"/>
        <end position="248"/>
    </location>
</feature>
<keyword evidence="4 10" id="KW-0812">Transmembrane</keyword>
<protein>
    <submittedName>
        <fullName evidence="11">Inositol 1,4,5-triphosphate receptor associated 1</fullName>
    </submittedName>
    <submittedName>
        <fullName evidence="13">Protein MRVI1 isoform X1</fullName>
    </submittedName>
</protein>
<dbReference type="AlphaFoldDB" id="A0A803KF04"/>
<feature type="region of interest" description="Disordered" evidence="9">
    <location>
        <begin position="624"/>
        <end position="682"/>
    </location>
</feature>
<dbReference type="AGR" id="Xenbase:XB-GENE-996480"/>
<evidence type="ECO:0000256" key="8">
    <source>
        <dbReference type="SAM" id="Coils"/>
    </source>
</evidence>
<feature type="region of interest" description="Disordered" evidence="9">
    <location>
        <begin position="1"/>
        <end position="23"/>
    </location>
</feature>
<evidence type="ECO:0000256" key="4">
    <source>
        <dbReference type="ARBA" id="ARBA00022692"/>
    </source>
</evidence>
<feature type="region of interest" description="Disordered" evidence="9">
    <location>
        <begin position="372"/>
        <end position="415"/>
    </location>
</feature>
<feature type="compositionally biased region" description="Polar residues" evidence="9">
    <location>
        <begin position="643"/>
        <end position="665"/>
    </location>
</feature>
<dbReference type="RefSeq" id="XP_017945424.1">
    <property type="nucleotide sequence ID" value="XM_018089935.2"/>
</dbReference>
<organism evidence="11">
    <name type="scientific">Xenopus tropicalis</name>
    <name type="common">Western clawed frog</name>
    <name type="synonym">Silurana tropicalis</name>
    <dbReference type="NCBI Taxonomy" id="8364"/>
    <lineage>
        <taxon>Eukaryota</taxon>
        <taxon>Metazoa</taxon>
        <taxon>Chordata</taxon>
        <taxon>Craniata</taxon>
        <taxon>Vertebrata</taxon>
        <taxon>Euteleostomi</taxon>
        <taxon>Amphibia</taxon>
        <taxon>Batrachia</taxon>
        <taxon>Anura</taxon>
        <taxon>Pipoidea</taxon>
        <taxon>Pipidae</taxon>
        <taxon>Xenopodinae</taxon>
        <taxon>Xenopus</taxon>
        <taxon>Silurana</taxon>
    </lineage>
</organism>
<keyword evidence="6 8" id="KW-0175">Coiled coil</keyword>
<dbReference type="GO" id="GO:0016020">
    <property type="term" value="C:membrane"/>
    <property type="evidence" value="ECO:0007669"/>
    <property type="project" value="UniProtKB-SubCell"/>
</dbReference>
<reference evidence="11" key="1">
    <citation type="journal article" date="2010" name="Science">
        <title>The genome of the Western clawed frog Xenopus tropicalis.</title>
        <authorList>
            <person name="Hellsten U."/>
            <person name="Harland R.M."/>
            <person name="Gilchrist M.J."/>
            <person name="Hendrix D."/>
            <person name="Jurka J."/>
            <person name="Kapitonov V."/>
            <person name="Ovcharenko I."/>
            <person name="Putnam N.H."/>
            <person name="Shu S."/>
            <person name="Taher L."/>
            <person name="Blitz I.L."/>
            <person name="Blumberg B."/>
            <person name="Dichmann D.S."/>
            <person name="Dubchak I."/>
            <person name="Amaya E."/>
            <person name="Detter J.C."/>
            <person name="Fletcher R."/>
            <person name="Gerhard D.S."/>
            <person name="Goodstein D."/>
            <person name="Graves T."/>
            <person name="Grigoriev I.V."/>
            <person name="Grimwood J."/>
            <person name="Kawashima T."/>
            <person name="Lindquist E."/>
            <person name="Lucas S.M."/>
            <person name="Mead P.E."/>
            <person name="Mitros T."/>
            <person name="Ogino H."/>
            <person name="Ohta Y."/>
            <person name="Poliakov A.V."/>
            <person name="Pollet N."/>
            <person name="Robert J."/>
            <person name="Salamov A."/>
            <person name="Sater A.K."/>
            <person name="Schmutz J."/>
            <person name="Terry A."/>
            <person name="Vize P.D."/>
            <person name="Warren W.C."/>
            <person name="Wells D."/>
            <person name="Wills A."/>
            <person name="Wilson R.K."/>
            <person name="Zimmerman L.B."/>
            <person name="Zorn A.M."/>
            <person name="Grainger R."/>
            <person name="Grammer T."/>
            <person name="Khokha M.K."/>
            <person name="Richardson P.M."/>
            <person name="Rokhsar D.S."/>
        </authorList>
    </citation>
    <scope>NUCLEOTIDE SEQUENCE [LARGE SCALE GENOMIC DNA]</scope>
    <source>
        <strain evidence="11">Nigerian</strain>
    </source>
</reference>
<feature type="transmembrane region" description="Helical" evidence="10">
    <location>
        <begin position="762"/>
        <end position="782"/>
    </location>
</feature>
<evidence type="ECO:0000256" key="6">
    <source>
        <dbReference type="ARBA" id="ARBA00023054"/>
    </source>
</evidence>
<evidence type="ECO:0000256" key="10">
    <source>
        <dbReference type="SAM" id="Phobius"/>
    </source>
</evidence>
<reference evidence="11" key="2">
    <citation type="submission" date="2021-03" db="UniProtKB">
        <authorList>
            <consortium name="Ensembl"/>
        </authorList>
    </citation>
    <scope>IDENTIFICATION</scope>
</reference>
<evidence type="ECO:0000256" key="9">
    <source>
        <dbReference type="SAM" id="MobiDB-lite"/>
    </source>
</evidence>
<feature type="region of interest" description="Disordered" evidence="9">
    <location>
        <begin position="188"/>
        <end position="307"/>
    </location>
</feature>
<feature type="coiled-coil region" evidence="8">
    <location>
        <begin position="714"/>
        <end position="745"/>
    </location>
</feature>
<feature type="compositionally biased region" description="Basic and acidic residues" evidence="9">
    <location>
        <begin position="215"/>
        <end position="227"/>
    </location>
</feature>
<dbReference type="OrthoDB" id="10062605at2759"/>
<evidence type="ECO:0000256" key="3">
    <source>
        <dbReference type="ARBA" id="ARBA00022490"/>
    </source>
</evidence>
<feature type="region of interest" description="Disordered" evidence="9">
    <location>
        <begin position="47"/>
        <end position="81"/>
    </location>
</feature>
<dbReference type="InterPro" id="IPR008677">
    <property type="entry name" value="MRVI1"/>
</dbReference>
<accession>A0A803KF04</accession>
<dbReference type="Proteomes" id="UP000008143">
    <property type="component" value="Chromosome 4"/>
</dbReference>
<dbReference type="PANTHER" id="PTHR15352:SF2">
    <property type="entry name" value="INOSITOL 1,4,5-TRIPHOSPHATE RECEPTOR ASSOCIATED 1"/>
    <property type="match status" value="1"/>
</dbReference>
<sequence>MPGDKKNPADAQQPPYPGMVTGTATADRACITPAIIVPQSANAFDETQEKNCLDRHSPHSPSGRLSRQSRSSTSSSNNLISVDNKGHVIDLVHDNLPDVRISDEDKKKNLELLEEAKKVSERFLTRRGRKSQCSISDSPTALSPSPSPKVSPVPQNHLFTFPLPPGPLDAYPPVFVGPAAIVQSATKGLANGKQNDQRKVSQGRLSPRSSTAKDALSEQKENFDPLKHVSRKTSGSDGCKPSLSNNENGPGKSILKKPKEMDSVGNAVQGPGATNPGINSKGLSAEQPDPKCLSRSEPGDSAGRPPLLRALSWDSLAPAQTDRTHTGNEKDFIERLHDQCNNKLPKLVGLKDFHVQPVRLQKLTKLREEHKLMRSQNLTGQKLPDLSEAAEQERGPSPVPSLSEDGEEAKGESDVMPSIPDILLRKLRVNRCLSNSAPPLTEKEVENVFIQLSLAFRNDSYTLESRLNQAERERNLTEENNEKEIENFKATITSSVSIWQNSEHREAYQKLLEDISVLHRLTNRLSSRAEMVGAVRQEKRMSKATEVMMQYVENLKRTYEKDHAELMEYKKLANQNSSRNYSGSDDGVARSSRSMSLTIGKNMPRRRVSVAVVPKFNLLNIPGQSPNTSPLPLMPPLTESPIGRSSSPVLPTQSPLVENAKPSTETEGEAPVGVPVRNEPEEISPEMKAKIEEEAYNKGYQEGLKKIQGMSLFKEEEEEKASEVIAECEDEVKEEITKLKSSKIEECLDYVQMLYPKLLTHWNVLSIVAAGIVLLAVLLSIYNSFTSCSELPAGHHGKASCSASQRYSWWTSGLPHKQRRQ</sequence>
<dbReference type="GO" id="GO:0019934">
    <property type="term" value="P:cGMP-mediated signaling"/>
    <property type="evidence" value="ECO:0000318"/>
    <property type="project" value="GO_Central"/>
</dbReference>
<comment type="subcellular location">
    <subcellularLocation>
        <location evidence="2">Cytoplasm</location>
    </subcellularLocation>
    <subcellularLocation>
        <location evidence="1">Membrane</location>
        <topology evidence="1">Single-pass membrane protein</topology>
    </subcellularLocation>
</comment>
<dbReference type="GeneID" id="100488966"/>
<keyword evidence="7 10" id="KW-0472">Membrane</keyword>
<keyword evidence="5 10" id="KW-1133">Transmembrane helix</keyword>
<evidence type="ECO:0000256" key="7">
    <source>
        <dbReference type="ARBA" id="ARBA00023136"/>
    </source>
</evidence>
<reference evidence="13" key="3">
    <citation type="submission" date="2025-04" db="UniProtKB">
        <authorList>
            <consortium name="RefSeq"/>
        </authorList>
    </citation>
    <scope>IDENTIFICATION</scope>
    <source>
        <strain evidence="13">Nigerian</strain>
        <tissue evidence="13">Liver and blood</tissue>
    </source>
</reference>
<evidence type="ECO:0000313" key="13">
    <source>
        <dbReference type="RefSeq" id="XP_017945424.1"/>
    </source>
</evidence>
<feature type="compositionally biased region" description="Polar residues" evidence="9">
    <location>
        <begin position="203"/>
        <end position="212"/>
    </location>
</feature>